<evidence type="ECO:0000256" key="1">
    <source>
        <dbReference type="SAM" id="MobiDB-lite"/>
    </source>
</evidence>
<dbReference type="AlphaFoldDB" id="A0AAV2SNW3"/>
<name>A0AAV2SNW3_MEGNR</name>
<feature type="non-terminal residue" evidence="2">
    <location>
        <position position="1"/>
    </location>
</feature>
<feature type="non-terminal residue" evidence="2">
    <location>
        <position position="173"/>
    </location>
</feature>
<feature type="region of interest" description="Disordered" evidence="1">
    <location>
        <begin position="126"/>
        <end position="145"/>
    </location>
</feature>
<feature type="compositionally biased region" description="Polar residues" evidence="1">
    <location>
        <begin position="13"/>
        <end position="30"/>
    </location>
</feature>
<feature type="compositionally biased region" description="Low complexity" evidence="1">
    <location>
        <begin position="1"/>
        <end position="12"/>
    </location>
</feature>
<proteinExistence type="predicted"/>
<accession>A0AAV2SNW3</accession>
<dbReference type="Proteomes" id="UP001497623">
    <property type="component" value="Unassembled WGS sequence"/>
</dbReference>
<evidence type="ECO:0000313" key="2">
    <source>
        <dbReference type="EMBL" id="CAL4214614.1"/>
    </source>
</evidence>
<evidence type="ECO:0000313" key="3">
    <source>
        <dbReference type="Proteomes" id="UP001497623"/>
    </source>
</evidence>
<keyword evidence="3" id="KW-1185">Reference proteome</keyword>
<comment type="caution">
    <text evidence="2">The sequence shown here is derived from an EMBL/GenBank/DDBJ whole genome shotgun (WGS) entry which is preliminary data.</text>
</comment>
<reference evidence="2 3" key="1">
    <citation type="submission" date="2024-05" db="EMBL/GenBank/DDBJ databases">
        <authorList>
            <person name="Wallberg A."/>
        </authorList>
    </citation>
    <scope>NUCLEOTIDE SEQUENCE [LARGE SCALE GENOMIC DNA]</scope>
</reference>
<protein>
    <submittedName>
        <fullName evidence="2">Uncharacterized protein</fullName>
    </submittedName>
</protein>
<sequence length="173" mass="19072">PSSNPNSLGLPSYESSISLKVPGSTNTCTKIRSPARSPTLRRNPMQRSPSVCQPNPPRNPSLSMLRNIKSFTASFHGEYSEPEECPEEFPRLGSRHLSRLEQYDKHRFNTPSAVIDGIKKQESSLHKRFSASYGQPLRGDTAAQDEVTLRRPTHLTCESGHSSSGVSSASSLY</sequence>
<dbReference type="EMBL" id="CAXKWB010090062">
    <property type="protein sequence ID" value="CAL4214614.1"/>
    <property type="molecule type" value="Genomic_DNA"/>
</dbReference>
<feature type="region of interest" description="Disordered" evidence="1">
    <location>
        <begin position="1"/>
        <end position="59"/>
    </location>
</feature>
<organism evidence="2 3">
    <name type="scientific">Meganyctiphanes norvegica</name>
    <name type="common">Northern krill</name>
    <name type="synonym">Thysanopoda norvegica</name>
    <dbReference type="NCBI Taxonomy" id="48144"/>
    <lineage>
        <taxon>Eukaryota</taxon>
        <taxon>Metazoa</taxon>
        <taxon>Ecdysozoa</taxon>
        <taxon>Arthropoda</taxon>
        <taxon>Crustacea</taxon>
        <taxon>Multicrustacea</taxon>
        <taxon>Malacostraca</taxon>
        <taxon>Eumalacostraca</taxon>
        <taxon>Eucarida</taxon>
        <taxon>Euphausiacea</taxon>
        <taxon>Euphausiidae</taxon>
        <taxon>Meganyctiphanes</taxon>
    </lineage>
</organism>
<gene>
    <name evidence="2" type="ORF">MNOR_LOCUS38623</name>
</gene>